<dbReference type="Gene3D" id="3.40.50.300">
    <property type="entry name" value="P-loop containing nucleotide triphosphate hydrolases"/>
    <property type="match status" value="1"/>
</dbReference>
<sequence length="269" mass="29514">MEAELAIDAAGVSKSFEVTVRGSGMRAAVRSLIRPVRETKQVVDDVSLTVRKGEFLALLGPNGAGKSTLIKMLTGVLVPTSGEIRVNGRVPHTDRLANARDIGAVFGQRTQLWWDLPAVESLNILRDIYGIPRAEHADRMALFSELLGLAGFWRTPVRHLSLGQRVRCDLAAALLHDPPVLFLDEPTIGMDLVVKEQVREFLRHQVADRGRTVLLTTHDMTEVAQLCDRLVLINGGKVAYDGTLGALRAAHHDEDADVEALVRHLYLVA</sequence>
<dbReference type="SMART" id="SM00382">
    <property type="entry name" value="AAA"/>
    <property type="match status" value="1"/>
</dbReference>
<dbReference type="InterPro" id="IPR027417">
    <property type="entry name" value="P-loop_NTPase"/>
</dbReference>
<dbReference type="GO" id="GO:0005524">
    <property type="term" value="F:ATP binding"/>
    <property type="evidence" value="ECO:0007669"/>
    <property type="project" value="UniProtKB-KW"/>
</dbReference>
<comment type="subcellular location">
    <subcellularLocation>
        <location evidence="1">Cell membrane</location>
        <topology evidence="1">Peripheral membrane protein</topology>
    </subcellularLocation>
</comment>
<accession>A0A1H3SB93</accession>
<keyword evidence="4 7" id="KW-0067">ATP-binding</keyword>
<dbReference type="PROSITE" id="PS50893">
    <property type="entry name" value="ABC_TRANSPORTER_2"/>
    <property type="match status" value="1"/>
</dbReference>
<evidence type="ECO:0000313" key="7">
    <source>
        <dbReference type="EMBL" id="SDZ35296.1"/>
    </source>
</evidence>
<dbReference type="GO" id="GO:0005886">
    <property type="term" value="C:plasma membrane"/>
    <property type="evidence" value="ECO:0007669"/>
    <property type="project" value="UniProtKB-SubCell"/>
</dbReference>
<dbReference type="Pfam" id="PF00005">
    <property type="entry name" value="ABC_tran"/>
    <property type="match status" value="1"/>
</dbReference>
<dbReference type="GO" id="GO:0046677">
    <property type="term" value="P:response to antibiotic"/>
    <property type="evidence" value="ECO:0007669"/>
    <property type="project" value="UniProtKB-KW"/>
</dbReference>
<name>A0A1H3SB93_9PSEU</name>
<gene>
    <name evidence="7" type="ORF">SAMN05421504_11398</name>
</gene>
<dbReference type="Proteomes" id="UP000199515">
    <property type="component" value="Unassembled WGS sequence"/>
</dbReference>
<dbReference type="OrthoDB" id="9804819at2"/>
<dbReference type="EMBL" id="FNON01000013">
    <property type="protein sequence ID" value="SDZ35296.1"/>
    <property type="molecule type" value="Genomic_DNA"/>
</dbReference>
<evidence type="ECO:0000256" key="4">
    <source>
        <dbReference type="ARBA" id="ARBA00022840"/>
    </source>
</evidence>
<dbReference type="AlphaFoldDB" id="A0A1H3SB93"/>
<evidence type="ECO:0000256" key="2">
    <source>
        <dbReference type="ARBA" id="ARBA00022448"/>
    </source>
</evidence>
<protein>
    <submittedName>
        <fullName evidence="7">ABC-2 type transport system ATP-binding protein</fullName>
    </submittedName>
</protein>
<evidence type="ECO:0000313" key="8">
    <source>
        <dbReference type="Proteomes" id="UP000199515"/>
    </source>
</evidence>
<dbReference type="InterPro" id="IPR003593">
    <property type="entry name" value="AAA+_ATPase"/>
</dbReference>
<dbReference type="RefSeq" id="WP_091298922.1">
    <property type="nucleotide sequence ID" value="NZ_FNON01000013.1"/>
</dbReference>
<feature type="domain" description="ABC transporter" evidence="6">
    <location>
        <begin position="27"/>
        <end position="260"/>
    </location>
</feature>
<dbReference type="PANTHER" id="PTHR42711">
    <property type="entry name" value="ABC TRANSPORTER ATP-BINDING PROTEIN"/>
    <property type="match status" value="1"/>
</dbReference>
<evidence type="ECO:0000259" key="6">
    <source>
        <dbReference type="PROSITE" id="PS50893"/>
    </source>
</evidence>
<dbReference type="GO" id="GO:0016887">
    <property type="term" value="F:ATP hydrolysis activity"/>
    <property type="evidence" value="ECO:0007669"/>
    <property type="project" value="InterPro"/>
</dbReference>
<keyword evidence="5" id="KW-0046">Antibiotic resistance</keyword>
<evidence type="ECO:0000256" key="3">
    <source>
        <dbReference type="ARBA" id="ARBA00022741"/>
    </source>
</evidence>
<keyword evidence="2" id="KW-0813">Transport</keyword>
<dbReference type="InterPro" id="IPR050763">
    <property type="entry name" value="ABC_transporter_ATP-binding"/>
</dbReference>
<keyword evidence="3" id="KW-0547">Nucleotide-binding</keyword>
<keyword evidence="8" id="KW-1185">Reference proteome</keyword>
<reference evidence="7 8" key="1">
    <citation type="submission" date="2016-10" db="EMBL/GenBank/DDBJ databases">
        <authorList>
            <person name="de Groot N.N."/>
        </authorList>
    </citation>
    <scope>NUCLEOTIDE SEQUENCE [LARGE SCALE GENOMIC DNA]</scope>
    <source>
        <strain evidence="7 8">CPCC 202699</strain>
    </source>
</reference>
<dbReference type="STRING" id="589385.SAMN05421504_11398"/>
<dbReference type="SUPFAM" id="SSF52540">
    <property type="entry name" value="P-loop containing nucleoside triphosphate hydrolases"/>
    <property type="match status" value="1"/>
</dbReference>
<proteinExistence type="predicted"/>
<evidence type="ECO:0000256" key="1">
    <source>
        <dbReference type="ARBA" id="ARBA00004202"/>
    </source>
</evidence>
<dbReference type="PANTHER" id="PTHR42711:SF1">
    <property type="entry name" value="ABC-TRANSPORT PROTEIN, ATP-BINDING COMPONENT"/>
    <property type="match status" value="1"/>
</dbReference>
<dbReference type="InterPro" id="IPR003439">
    <property type="entry name" value="ABC_transporter-like_ATP-bd"/>
</dbReference>
<evidence type="ECO:0000256" key="5">
    <source>
        <dbReference type="ARBA" id="ARBA00023251"/>
    </source>
</evidence>
<organism evidence="7 8">
    <name type="scientific">Amycolatopsis xylanica</name>
    <dbReference type="NCBI Taxonomy" id="589385"/>
    <lineage>
        <taxon>Bacteria</taxon>
        <taxon>Bacillati</taxon>
        <taxon>Actinomycetota</taxon>
        <taxon>Actinomycetes</taxon>
        <taxon>Pseudonocardiales</taxon>
        <taxon>Pseudonocardiaceae</taxon>
        <taxon>Amycolatopsis</taxon>
    </lineage>
</organism>